<dbReference type="RefSeq" id="WP_069445286.1">
    <property type="nucleotide sequence ID" value="NZ_LPWE01000013.1"/>
</dbReference>
<evidence type="ECO:0000313" key="1">
    <source>
        <dbReference type="EMBL" id="ODR93938.1"/>
    </source>
</evidence>
<reference evidence="1 2" key="1">
    <citation type="journal article" date="2016" name="Environ. Microbiol.">
        <title>New Methyloceanibacter diversity from North Sea sediments includes methanotroph containing solely the soluble methane monooxygenase.</title>
        <authorList>
            <person name="Vekeman B."/>
            <person name="Kerckhof F.M."/>
            <person name="Cremers G."/>
            <person name="de Vos P."/>
            <person name="Vandamme P."/>
            <person name="Boon N."/>
            <person name="Op den Camp H.J."/>
            <person name="Heylen K."/>
        </authorList>
    </citation>
    <scope>NUCLEOTIDE SEQUENCE [LARGE SCALE GENOMIC DNA]</scope>
    <source>
        <strain evidence="1 2">R-67176</strain>
    </source>
</reference>
<evidence type="ECO:0000313" key="2">
    <source>
        <dbReference type="Proteomes" id="UP000094172"/>
    </source>
</evidence>
<protein>
    <submittedName>
        <fullName evidence="1">Uncharacterized protein</fullName>
    </submittedName>
</protein>
<proteinExistence type="predicted"/>
<sequence>MRLREAYTPPRVELAIIAESPPASGKYFYDDSGKVSEPLFAALMQHVGFKNDPPTTKADGLRRFQAKGWVVVDATYEPVNKLSDLKKTELIKRDYPSLCRDLDSLGRPELVIIKANVCRLLDAVLVRDGFSVLNRGTVVYFPGFGRQAEFHRQFAYVLKRASEYDG</sequence>
<dbReference type="EMBL" id="LPWE01000013">
    <property type="protein sequence ID" value="ODR93938.1"/>
    <property type="molecule type" value="Genomic_DNA"/>
</dbReference>
<comment type="caution">
    <text evidence="1">The sequence shown here is derived from an EMBL/GenBank/DDBJ whole genome shotgun (WGS) entry which is preliminary data.</text>
</comment>
<accession>A0A1E3VK88</accession>
<dbReference type="Proteomes" id="UP000094172">
    <property type="component" value="Unassembled WGS sequence"/>
</dbReference>
<name>A0A1E3VK88_9HYPH</name>
<keyword evidence="2" id="KW-1185">Reference proteome</keyword>
<organism evidence="1 2">
    <name type="scientific">Methyloceanibacter stevinii</name>
    <dbReference type="NCBI Taxonomy" id="1774970"/>
    <lineage>
        <taxon>Bacteria</taxon>
        <taxon>Pseudomonadati</taxon>
        <taxon>Pseudomonadota</taxon>
        <taxon>Alphaproteobacteria</taxon>
        <taxon>Hyphomicrobiales</taxon>
        <taxon>Hyphomicrobiaceae</taxon>
        <taxon>Methyloceanibacter</taxon>
    </lineage>
</organism>
<gene>
    <name evidence="1" type="ORF">AUC70_10040</name>
</gene>
<dbReference type="AlphaFoldDB" id="A0A1E3VK88"/>